<dbReference type="EMBL" id="CAJVCH010063934">
    <property type="protein sequence ID" value="CAG7719708.1"/>
    <property type="molecule type" value="Genomic_DNA"/>
</dbReference>
<feature type="non-terminal residue" evidence="1">
    <location>
        <position position="84"/>
    </location>
</feature>
<gene>
    <name evidence="1" type="ORF">AFUS01_LOCUS9018</name>
</gene>
<accession>A0A8J2K5C4</accession>
<protein>
    <submittedName>
        <fullName evidence="1">Uncharacterized protein</fullName>
    </submittedName>
</protein>
<dbReference type="OrthoDB" id="2152335at2759"/>
<reference evidence="1" key="1">
    <citation type="submission" date="2021-06" db="EMBL/GenBank/DDBJ databases">
        <authorList>
            <person name="Hodson N. C."/>
            <person name="Mongue J. A."/>
            <person name="Jaron S. K."/>
        </authorList>
    </citation>
    <scope>NUCLEOTIDE SEQUENCE</scope>
</reference>
<sequence>DLERPELEKFEKIDWGEKPSVEKKAKRKPKDIRSREVPKEFTEITGPDGQPSIVEVQEALAVEVVGPDGIPVLQEVTNIDEILE</sequence>
<proteinExistence type="predicted"/>
<feature type="non-terminal residue" evidence="1">
    <location>
        <position position="1"/>
    </location>
</feature>
<comment type="caution">
    <text evidence="1">The sequence shown here is derived from an EMBL/GenBank/DDBJ whole genome shotgun (WGS) entry which is preliminary data.</text>
</comment>
<organism evidence="1 2">
    <name type="scientific">Allacma fusca</name>
    <dbReference type="NCBI Taxonomy" id="39272"/>
    <lineage>
        <taxon>Eukaryota</taxon>
        <taxon>Metazoa</taxon>
        <taxon>Ecdysozoa</taxon>
        <taxon>Arthropoda</taxon>
        <taxon>Hexapoda</taxon>
        <taxon>Collembola</taxon>
        <taxon>Symphypleona</taxon>
        <taxon>Sminthuridae</taxon>
        <taxon>Allacma</taxon>
    </lineage>
</organism>
<dbReference type="AlphaFoldDB" id="A0A8J2K5C4"/>
<keyword evidence="2" id="KW-1185">Reference proteome</keyword>
<evidence type="ECO:0000313" key="2">
    <source>
        <dbReference type="Proteomes" id="UP000708208"/>
    </source>
</evidence>
<name>A0A8J2K5C4_9HEXA</name>
<dbReference type="Proteomes" id="UP000708208">
    <property type="component" value="Unassembled WGS sequence"/>
</dbReference>
<evidence type="ECO:0000313" key="1">
    <source>
        <dbReference type="EMBL" id="CAG7719708.1"/>
    </source>
</evidence>